<dbReference type="AlphaFoldDB" id="A0AAP0EFA6"/>
<dbReference type="Gene3D" id="1.50.10.10">
    <property type="match status" value="1"/>
</dbReference>
<feature type="domain" description="Glycosyl hydrolase family 63 C-terminal" evidence="2">
    <location>
        <begin position="161"/>
        <end position="219"/>
    </location>
</feature>
<dbReference type="EMBL" id="JBBNAF010000012">
    <property type="protein sequence ID" value="KAK9092320.1"/>
    <property type="molecule type" value="Genomic_DNA"/>
</dbReference>
<comment type="caution">
    <text evidence="4">The sequence shown here is derived from an EMBL/GenBank/DDBJ whole genome shotgun (WGS) entry which is preliminary data.</text>
</comment>
<accession>A0AAP0EFA6</accession>
<feature type="domain" description="ATPase family AAA" evidence="3">
    <location>
        <begin position="326"/>
        <end position="356"/>
    </location>
</feature>
<proteinExistence type="predicted"/>
<reference evidence="4 5" key="1">
    <citation type="submission" date="2024-01" db="EMBL/GenBank/DDBJ databases">
        <title>Genome assemblies of Stephania.</title>
        <authorList>
            <person name="Yang L."/>
        </authorList>
    </citation>
    <scope>NUCLEOTIDE SEQUENCE [LARGE SCALE GENOMIC DNA]</scope>
    <source>
        <strain evidence="4">YNDBR</strain>
        <tissue evidence="4">Leaf</tissue>
    </source>
</reference>
<organism evidence="4 5">
    <name type="scientific">Stephania yunnanensis</name>
    <dbReference type="NCBI Taxonomy" id="152371"/>
    <lineage>
        <taxon>Eukaryota</taxon>
        <taxon>Viridiplantae</taxon>
        <taxon>Streptophyta</taxon>
        <taxon>Embryophyta</taxon>
        <taxon>Tracheophyta</taxon>
        <taxon>Spermatophyta</taxon>
        <taxon>Magnoliopsida</taxon>
        <taxon>Ranunculales</taxon>
        <taxon>Menispermaceae</taxon>
        <taxon>Menispermoideae</taxon>
        <taxon>Cissampelideae</taxon>
        <taxon>Stephania</taxon>
    </lineage>
</organism>
<feature type="region of interest" description="Disordered" evidence="1">
    <location>
        <begin position="30"/>
        <end position="148"/>
    </location>
</feature>
<dbReference type="Proteomes" id="UP001420932">
    <property type="component" value="Unassembled WGS sequence"/>
</dbReference>
<dbReference type="GO" id="GO:0005789">
    <property type="term" value="C:endoplasmic reticulum membrane"/>
    <property type="evidence" value="ECO:0007669"/>
    <property type="project" value="TreeGrafter"/>
</dbReference>
<dbReference type="Pfam" id="PF12037">
    <property type="entry name" value="ATAD3_N"/>
    <property type="match status" value="1"/>
</dbReference>
<evidence type="ECO:0000313" key="4">
    <source>
        <dbReference type="EMBL" id="KAK9092320.1"/>
    </source>
</evidence>
<dbReference type="InterPro" id="IPR031335">
    <property type="entry name" value="Glyco_hydro_63_C"/>
</dbReference>
<evidence type="ECO:0000313" key="5">
    <source>
        <dbReference type="Proteomes" id="UP001420932"/>
    </source>
</evidence>
<dbReference type="Pfam" id="PF03200">
    <property type="entry name" value="Glyco_hydro_63"/>
    <property type="match status" value="1"/>
</dbReference>
<dbReference type="InterPro" id="IPR012341">
    <property type="entry name" value="6hp_glycosidase-like_sf"/>
</dbReference>
<feature type="compositionally biased region" description="Basic and acidic residues" evidence="1">
    <location>
        <begin position="53"/>
        <end position="103"/>
    </location>
</feature>
<evidence type="ECO:0000259" key="2">
    <source>
        <dbReference type="Pfam" id="PF03200"/>
    </source>
</evidence>
<protein>
    <submittedName>
        <fullName evidence="4">Uncharacterized protein</fullName>
    </submittedName>
</protein>
<keyword evidence="5" id="KW-1185">Reference proteome</keyword>
<dbReference type="GO" id="GO:0006487">
    <property type="term" value="P:protein N-linked glycosylation"/>
    <property type="evidence" value="ECO:0007669"/>
    <property type="project" value="TreeGrafter"/>
</dbReference>
<feature type="compositionally biased region" description="Basic and acidic residues" evidence="1">
    <location>
        <begin position="112"/>
        <end position="148"/>
    </location>
</feature>
<dbReference type="GO" id="GO:0004573">
    <property type="term" value="F:Glc3Man9GlcNAc2 oligosaccharide glucosidase activity"/>
    <property type="evidence" value="ECO:0007669"/>
    <property type="project" value="InterPro"/>
</dbReference>
<dbReference type="PANTHER" id="PTHR10412:SF20">
    <property type="entry name" value="MANNOSYL-OLIGOSACCHARIDE GLUCOSIDASE GCS1"/>
    <property type="match status" value="1"/>
</dbReference>
<gene>
    <name evidence="4" type="ORF">Syun_027231</name>
</gene>
<dbReference type="PANTHER" id="PTHR10412">
    <property type="entry name" value="MANNOSYL-OLIGOSACCHARIDE GLUCOSIDASE"/>
    <property type="match status" value="1"/>
</dbReference>
<evidence type="ECO:0000256" key="1">
    <source>
        <dbReference type="SAM" id="MobiDB-lite"/>
    </source>
</evidence>
<feature type="compositionally biased region" description="Acidic residues" evidence="1">
    <location>
        <begin position="30"/>
        <end position="46"/>
    </location>
</feature>
<evidence type="ECO:0000259" key="3">
    <source>
        <dbReference type="Pfam" id="PF12037"/>
    </source>
</evidence>
<dbReference type="InterPro" id="IPR021911">
    <property type="entry name" value="ATAD3_N"/>
</dbReference>
<dbReference type="GO" id="GO:0009311">
    <property type="term" value="P:oligosaccharide metabolic process"/>
    <property type="evidence" value="ECO:0007669"/>
    <property type="project" value="InterPro"/>
</dbReference>
<name>A0AAP0EFA6_9MAGN</name>
<dbReference type="InterPro" id="IPR004888">
    <property type="entry name" value="Glycoside_hydrolase_63"/>
</dbReference>
<sequence>MPWWGCSLVGKGVIDVGEGVGKCVVGIVLDDDEDGTDDPDGMEGEGDAAAVSRSRDRAVGIDNADRERARDIGDDGDRRDETERPRDGETRDKKCDQVARPDGETETTANETAERRAPERPVARPDGRDETIERDGRRGRDDRPARRDGETDLGVGIFIFAWTLLDTWLYLMNAAGWIPREQILGAEPLSKVPEEFVPQHPSNGNPPTLFLILHGKILFVEPKGISFQLVKIAKSYHSWIEHLFVLKHGSNGSIPLKQDLNEEANRAFPDDKLLTKDGKPKYFKAFHISWLPKLCSVQGSAISSNLKALFPAWYFAFTYFTTDCIGILTDQNKLVVAVRGATALTAGVYTTRSETECKKSVSDSVANQKRNQRRNS</sequence>